<comment type="caution">
    <text evidence="1">The sequence shown here is derived from an EMBL/GenBank/DDBJ whole genome shotgun (WGS) entry which is preliminary data.</text>
</comment>
<organism evidence="1 2">
    <name type="scientific">Asticcacaulis endophyticus</name>
    <dbReference type="NCBI Taxonomy" id="1395890"/>
    <lineage>
        <taxon>Bacteria</taxon>
        <taxon>Pseudomonadati</taxon>
        <taxon>Pseudomonadota</taxon>
        <taxon>Alphaproteobacteria</taxon>
        <taxon>Caulobacterales</taxon>
        <taxon>Caulobacteraceae</taxon>
        <taxon>Asticcacaulis</taxon>
    </lineage>
</organism>
<dbReference type="Proteomes" id="UP000662572">
    <property type="component" value="Unassembled WGS sequence"/>
</dbReference>
<proteinExistence type="predicted"/>
<sequence length="191" mass="20882">MPLTPAQVAIMQQMEAPSYALFLRIEREGGTDRLWTGVGDIAATADDDYEPGAIYKGMGILRELPELSSVPSGAARRFDISFSGVDALPRSWMLPTTDIFGSPVRIGTVDFDSEFQMLEAIDWEASATADVARSSFDNGVRTVSLSCITGSATMAGTINTHWTPSQHKIENPTDNVFKMVPSMSVMRIIKW</sequence>
<evidence type="ECO:0000313" key="1">
    <source>
        <dbReference type="EMBL" id="GGZ21682.1"/>
    </source>
</evidence>
<dbReference type="RefSeq" id="WP_189484608.1">
    <property type="nucleotide sequence ID" value="NZ_BMZB01000001.1"/>
</dbReference>
<gene>
    <name evidence="1" type="ORF">GCM10011273_03070</name>
</gene>
<evidence type="ECO:0000313" key="2">
    <source>
        <dbReference type="Proteomes" id="UP000662572"/>
    </source>
</evidence>
<dbReference type="EMBL" id="BMZB01000001">
    <property type="protein sequence ID" value="GGZ21682.1"/>
    <property type="molecule type" value="Genomic_DNA"/>
</dbReference>
<protein>
    <submittedName>
        <fullName evidence="1">Uncharacterized protein</fullName>
    </submittedName>
</protein>
<accession>A0A918PSZ3</accession>
<keyword evidence="2" id="KW-1185">Reference proteome</keyword>
<name>A0A918PSZ3_9CAUL</name>
<reference evidence="1" key="1">
    <citation type="journal article" date="2014" name="Int. J. Syst. Evol. Microbiol.">
        <title>Complete genome sequence of Corynebacterium casei LMG S-19264T (=DSM 44701T), isolated from a smear-ripened cheese.</title>
        <authorList>
            <consortium name="US DOE Joint Genome Institute (JGI-PGF)"/>
            <person name="Walter F."/>
            <person name="Albersmeier A."/>
            <person name="Kalinowski J."/>
            <person name="Ruckert C."/>
        </authorList>
    </citation>
    <scope>NUCLEOTIDE SEQUENCE</scope>
    <source>
        <strain evidence="1">KCTC 32296</strain>
    </source>
</reference>
<reference evidence="1" key="2">
    <citation type="submission" date="2020-09" db="EMBL/GenBank/DDBJ databases">
        <authorList>
            <person name="Sun Q."/>
            <person name="Kim S."/>
        </authorList>
    </citation>
    <scope>NUCLEOTIDE SEQUENCE</scope>
    <source>
        <strain evidence="1">KCTC 32296</strain>
    </source>
</reference>
<dbReference type="AlphaFoldDB" id="A0A918PSZ3"/>